<proteinExistence type="predicted"/>
<evidence type="ECO:0000259" key="3">
    <source>
        <dbReference type="Pfam" id="PF14870"/>
    </source>
</evidence>
<dbReference type="InterPro" id="IPR036278">
    <property type="entry name" value="Sialidase_sf"/>
</dbReference>
<dbReference type="EMBL" id="CAJQUM010000001">
    <property type="protein sequence ID" value="CAG4882745.1"/>
    <property type="molecule type" value="Genomic_DNA"/>
</dbReference>
<dbReference type="Gene3D" id="2.130.10.10">
    <property type="entry name" value="YVTN repeat-like/Quinoprotein amine dehydrogenase"/>
    <property type="match status" value="2"/>
</dbReference>
<evidence type="ECO:0000256" key="1">
    <source>
        <dbReference type="ARBA" id="ARBA00022531"/>
    </source>
</evidence>
<reference evidence="4" key="1">
    <citation type="submission" date="2021-04" db="EMBL/GenBank/DDBJ databases">
        <authorList>
            <person name="Hornung B."/>
        </authorList>
    </citation>
    <scope>NUCLEOTIDE SEQUENCE</scope>
    <source>
        <strain evidence="4">G5G6</strain>
    </source>
</reference>
<dbReference type="RefSeq" id="WP_220634789.1">
    <property type="nucleotide sequence ID" value="NZ_CAJQUM010000001.1"/>
</dbReference>
<name>A0A916N817_9PROT</name>
<dbReference type="PANTHER" id="PTHR47199">
    <property type="entry name" value="PHOTOSYSTEM II STABILITY/ASSEMBLY FACTOR HCF136, CHLOROPLASTIC"/>
    <property type="match status" value="1"/>
</dbReference>
<evidence type="ECO:0000313" key="5">
    <source>
        <dbReference type="Proteomes" id="UP000742786"/>
    </source>
</evidence>
<dbReference type="Proteomes" id="UP000742786">
    <property type="component" value="Unassembled WGS sequence"/>
</dbReference>
<protein>
    <recommendedName>
        <fullName evidence="3">Photosynthesis system II assembly factor Ycf48/Hcf136-like domain-containing protein</fullName>
    </recommendedName>
</protein>
<gene>
    <name evidence="4" type="ORF">GTOL_10627</name>
</gene>
<feature type="domain" description="Photosynthesis system II assembly factor Ycf48/Hcf136-like" evidence="3">
    <location>
        <begin position="163"/>
        <end position="282"/>
    </location>
</feature>
<evidence type="ECO:0000313" key="4">
    <source>
        <dbReference type="EMBL" id="CAG4882745.1"/>
    </source>
</evidence>
<keyword evidence="5" id="KW-1185">Reference proteome</keyword>
<dbReference type="AlphaFoldDB" id="A0A916N817"/>
<dbReference type="GO" id="GO:0015979">
    <property type="term" value="P:photosynthesis"/>
    <property type="evidence" value="ECO:0007669"/>
    <property type="project" value="UniProtKB-KW"/>
</dbReference>
<dbReference type="InterPro" id="IPR015943">
    <property type="entry name" value="WD40/YVTN_repeat-like_dom_sf"/>
</dbReference>
<dbReference type="InterPro" id="IPR028203">
    <property type="entry name" value="PSII_CF48-like_dom"/>
</dbReference>
<accession>A0A916N817</accession>
<dbReference type="GO" id="GO:0009523">
    <property type="term" value="C:photosystem II"/>
    <property type="evidence" value="ECO:0007669"/>
    <property type="project" value="UniProtKB-KW"/>
</dbReference>
<feature type="domain" description="Photosynthesis system II assembly factor Ycf48/Hcf136-like" evidence="3">
    <location>
        <begin position="73"/>
        <end position="122"/>
    </location>
</feature>
<evidence type="ECO:0000256" key="2">
    <source>
        <dbReference type="ARBA" id="ARBA00023276"/>
    </source>
</evidence>
<dbReference type="Pfam" id="PF14870">
    <property type="entry name" value="PSII_BNR"/>
    <property type="match status" value="2"/>
</dbReference>
<comment type="caution">
    <text evidence="4">The sequence shown here is derived from an EMBL/GenBank/DDBJ whole genome shotgun (WGS) entry which is preliminary data.</text>
</comment>
<keyword evidence="1" id="KW-0602">Photosynthesis</keyword>
<organism evidence="4 5">
    <name type="scientific">Georgfuchsia toluolica</name>
    <dbReference type="NCBI Taxonomy" id="424218"/>
    <lineage>
        <taxon>Bacteria</taxon>
        <taxon>Pseudomonadati</taxon>
        <taxon>Pseudomonadota</taxon>
        <taxon>Betaproteobacteria</taxon>
        <taxon>Nitrosomonadales</taxon>
        <taxon>Sterolibacteriaceae</taxon>
        <taxon>Georgfuchsia</taxon>
    </lineage>
</organism>
<dbReference type="PANTHER" id="PTHR47199:SF2">
    <property type="entry name" value="PHOTOSYSTEM II STABILITY_ASSEMBLY FACTOR HCF136, CHLOROPLASTIC"/>
    <property type="match status" value="1"/>
</dbReference>
<dbReference type="SUPFAM" id="SSF50939">
    <property type="entry name" value="Sialidases"/>
    <property type="match status" value="1"/>
</dbReference>
<keyword evidence="2" id="KW-0604">Photosystem II</keyword>
<sequence length="365" mass="38936">MSRSVNQTFVNCLFALMLMGVGSAWAELDVLQRPALQSARAKTSAMLAVTRAGTRIVAVGERGIVIVSDDNGVNWRQVPVPVSETLTNVRFVNERVGWAIGHSGIILHTTDGGQTWQLQLDGKKAADASLAMARHMLDLTPNDAKAKQQFADAERLVADGPDKPFLDLWFRNEEEGFVVGAYGLILATTDGGKTWRSWQHHLDNSQGHHLYSIDVVGNDIYIAGEAGALFHSTDAGESFSEVKTPYSGSYFGVRHLAGGGVIAFGLRGNIYQSMDGKGGWQKISTNDESALNAATFLDDGSIILVDQGGRVLRSRDGGRSFQAEPVRQGFPLTGAVQAADGAMVLAGLGGVVRSAPVKVESGAKP</sequence>